<dbReference type="KEGG" id="tpal:117640530"/>
<reference evidence="3" key="1">
    <citation type="submission" date="2025-08" db="UniProtKB">
        <authorList>
            <consortium name="RefSeq"/>
        </authorList>
    </citation>
    <scope>IDENTIFICATION</scope>
    <source>
        <tissue evidence="3">Total insect</tissue>
    </source>
</reference>
<dbReference type="Proteomes" id="UP000515158">
    <property type="component" value="Unplaced"/>
</dbReference>
<feature type="compositionally biased region" description="Basic and acidic residues" evidence="1">
    <location>
        <begin position="133"/>
        <end position="151"/>
    </location>
</feature>
<feature type="compositionally biased region" description="Low complexity" evidence="1">
    <location>
        <begin position="295"/>
        <end position="311"/>
    </location>
</feature>
<organism evidence="3">
    <name type="scientific">Thrips palmi</name>
    <name type="common">Melon thrips</name>
    <dbReference type="NCBI Taxonomy" id="161013"/>
    <lineage>
        <taxon>Eukaryota</taxon>
        <taxon>Metazoa</taxon>
        <taxon>Ecdysozoa</taxon>
        <taxon>Arthropoda</taxon>
        <taxon>Hexapoda</taxon>
        <taxon>Insecta</taxon>
        <taxon>Pterygota</taxon>
        <taxon>Neoptera</taxon>
        <taxon>Paraneoptera</taxon>
        <taxon>Thysanoptera</taxon>
        <taxon>Terebrantia</taxon>
        <taxon>Thripoidea</taxon>
        <taxon>Thripidae</taxon>
        <taxon>Thrips</taxon>
    </lineage>
</organism>
<dbReference type="PANTHER" id="PTHR34153">
    <property type="entry name" value="SI:CH211-262H13.3-RELATED-RELATED"/>
    <property type="match status" value="1"/>
</dbReference>
<dbReference type="AlphaFoldDB" id="A0A6P8YG63"/>
<feature type="compositionally biased region" description="Polar residues" evidence="1">
    <location>
        <begin position="107"/>
        <end position="124"/>
    </location>
</feature>
<evidence type="ECO:0000313" key="2">
    <source>
        <dbReference type="Proteomes" id="UP000515158"/>
    </source>
</evidence>
<feature type="compositionally biased region" description="Polar residues" evidence="1">
    <location>
        <begin position="153"/>
        <end position="179"/>
    </location>
</feature>
<feature type="region of interest" description="Disordered" evidence="1">
    <location>
        <begin position="295"/>
        <end position="314"/>
    </location>
</feature>
<dbReference type="OrthoDB" id="6603358at2759"/>
<name>A0A6P8YG63_THRPL</name>
<feature type="compositionally biased region" description="Polar residues" evidence="1">
    <location>
        <begin position="243"/>
        <end position="261"/>
    </location>
</feature>
<sequence length="520" mass="58002">MRLEKPSPSWKSFPIKLRHRFATYEKARSAAKKQNEGYETVGTEPSDLDQVKRRSHRPKRYCTTSDDDDVQPKPKKRKREVNIASESESDQEAMNDDEMSAKISEYLKSSNKYPSKPSRTTTLIKKTPSVLKESGKETKGKASKGAPDKKTVHTPSGSQTSRTSSAVLQKPQGTPSCSQIPAGRLKLPGAPTNSLMMSTSMRTPITLEDHQEINNRLLGKPQNTIRTEKEQSSSVFQGAGTVKLSTTQNDPNVPSVQPSEVNTKEVEPNQNDLGTLIEERIGKIIMESNQTSMSSLVLTGSSSPQPSESSQNDLLDTNEEIVQTQHSSPLNDSGVVVDLPKSCFEKLDIKIEGYQRVTAESLSEIRQQLNAVMLNQAKILSHVAPEDELYDPTNMPPLFIKTEEKLDEFEVFLKNPTNFKSYVLHLTQLSMDIANESDATGFILKKTISNRLARGINWEGKKGKLAFEKTLLNKAICCAMLKNFPQGRLILTKAKIKRWLDTSAQRKLEESEESCVEDDD</sequence>
<dbReference type="PANTHER" id="PTHR34153:SF2">
    <property type="entry name" value="SI:CH211-262H13.3-RELATED"/>
    <property type="match status" value="1"/>
</dbReference>
<feature type="compositionally biased region" description="Acidic residues" evidence="1">
    <location>
        <begin position="87"/>
        <end position="98"/>
    </location>
</feature>
<keyword evidence="2" id="KW-1185">Reference proteome</keyword>
<proteinExistence type="predicted"/>
<dbReference type="GeneID" id="117640530"/>
<feature type="region of interest" description="Disordered" evidence="1">
    <location>
        <begin position="243"/>
        <end position="267"/>
    </location>
</feature>
<protein>
    <submittedName>
        <fullName evidence="3">Uncharacterized protein LOC117640530</fullName>
    </submittedName>
</protein>
<feature type="region of interest" description="Disordered" evidence="1">
    <location>
        <begin position="26"/>
        <end position="193"/>
    </location>
</feature>
<feature type="compositionally biased region" description="Basic and acidic residues" evidence="1">
    <location>
        <begin position="26"/>
        <end position="36"/>
    </location>
</feature>
<gene>
    <name evidence="3" type="primary">LOC117640530</name>
</gene>
<evidence type="ECO:0000313" key="3">
    <source>
        <dbReference type="RefSeq" id="XP_034232947.1"/>
    </source>
</evidence>
<evidence type="ECO:0000256" key="1">
    <source>
        <dbReference type="SAM" id="MobiDB-lite"/>
    </source>
</evidence>
<accession>A0A6P8YG63</accession>
<dbReference type="InParanoid" id="A0A6P8YG63"/>
<dbReference type="RefSeq" id="XP_034232947.1">
    <property type="nucleotide sequence ID" value="XM_034377056.1"/>
</dbReference>